<organism evidence="1">
    <name type="scientific">Roseomonas mucosa</name>
    <dbReference type="NCBI Taxonomy" id="207340"/>
    <lineage>
        <taxon>Bacteria</taxon>
        <taxon>Pseudomonadati</taxon>
        <taxon>Pseudomonadota</taxon>
        <taxon>Alphaproteobacteria</taxon>
        <taxon>Acetobacterales</taxon>
        <taxon>Roseomonadaceae</taxon>
        <taxon>Roseomonas</taxon>
    </lineage>
</organism>
<dbReference type="RefSeq" id="WP_314215256.1">
    <property type="nucleotide sequence ID" value="NZ_CP025189.1"/>
</dbReference>
<proteinExistence type="predicted"/>
<evidence type="ECO:0000313" key="1">
    <source>
        <dbReference type="EMBL" id="AWV21708.1"/>
    </source>
</evidence>
<dbReference type="SUPFAM" id="SSF49785">
    <property type="entry name" value="Galactose-binding domain-like"/>
    <property type="match status" value="1"/>
</dbReference>
<dbReference type="InterPro" id="IPR008979">
    <property type="entry name" value="Galactose-bd-like_sf"/>
</dbReference>
<dbReference type="EMBL" id="CP025189">
    <property type="protein sequence ID" value="AWV21708.1"/>
    <property type="molecule type" value="Genomic_DNA"/>
</dbReference>
<accession>A0A4Y1MUS9</accession>
<gene>
    <name evidence="1" type="ORF">RADP37_05295</name>
</gene>
<dbReference type="Gene3D" id="2.60.120.260">
    <property type="entry name" value="Galactose-binding domain-like"/>
    <property type="match status" value="1"/>
</dbReference>
<reference evidence="1" key="1">
    <citation type="submission" date="2017-12" db="EMBL/GenBank/DDBJ databases">
        <authorList>
            <person name="Martens C."/>
            <person name="Dahlstrom E."/>
            <person name="Barbian K."/>
            <person name="Sykora L."/>
            <person name="Ricklefs S."/>
            <person name="Bruno D."/>
            <person name="Anzick I."/>
            <person name="Myles I."/>
            <person name="Datta S.K."/>
        </authorList>
    </citation>
    <scope>NUCLEOTIDE SEQUENCE</scope>
    <source>
        <strain evidence="1">AD2</strain>
    </source>
</reference>
<name>A0A4Y1MUS9_9PROT</name>
<dbReference type="AlphaFoldDB" id="A0A4Y1MUS9"/>
<sequence length="400" mass="41654">MPSLISERSWADQAGVSIGADAEVVGLGVRSLLTSVLADVWRTPGVVQADAVTSLNHDTASVGSNTTRAGNVAGSDGTANRAVRYQNSSAANSYVTLRTGYPLLAGRTYRVDLQARRVNGASTSGNLIHVTGADGSLYSLPMTNLAQGTAWQSFALTFVAAGNTTASILAAVNTGTLDFALDVSSITLLPAYAAGTRAATLDLDLGAAQPVRVLAMAAPPDGMLPAGGSLIRVTAGSSAGAADLLDTGNLPLAMPRGYWAWVGAAVVTARYWRVQINWPGSQPYLQFGRLWLGDALVPAANPSADGYEPAASDDVATVPVRRESWQILRLSESEADEVERIGLAVGTQVQVLAIPRTERAAYTAVIGKFGTIPRAVPRQAWASGQSTRLYSATLTVQGDR</sequence>
<protein>
    <submittedName>
        <fullName evidence="1">Uncharacterized protein</fullName>
    </submittedName>
</protein>